<reference evidence="13 14" key="1">
    <citation type="submission" date="2023-10" db="EMBL/GenBank/DDBJ databases">
        <title>Veillonella sp. nov., isolated from a pig farm feces dump.</title>
        <authorList>
            <person name="Chang Y.-H."/>
        </authorList>
    </citation>
    <scope>NUCLEOTIDE SEQUENCE [LARGE SCALE GENOMIC DNA]</scope>
    <source>
        <strain evidence="13 14">YH-vei2233</strain>
    </source>
</reference>
<dbReference type="PROSITE" id="PS51371">
    <property type="entry name" value="CBS"/>
    <property type="match status" value="2"/>
</dbReference>
<evidence type="ECO:0000259" key="12">
    <source>
        <dbReference type="PROSITE" id="PS51846"/>
    </source>
</evidence>
<dbReference type="InterPro" id="IPR044751">
    <property type="entry name" value="Ion_transp-like_CBS"/>
</dbReference>
<evidence type="ECO:0000256" key="10">
    <source>
        <dbReference type="SAM" id="Phobius"/>
    </source>
</evidence>
<evidence type="ECO:0000259" key="11">
    <source>
        <dbReference type="PROSITE" id="PS51371"/>
    </source>
</evidence>
<dbReference type="InterPro" id="IPR046342">
    <property type="entry name" value="CBS_dom_sf"/>
</dbReference>
<keyword evidence="5 9" id="KW-1133">Transmembrane helix</keyword>
<feature type="transmembrane region" description="Helical" evidence="10">
    <location>
        <begin position="62"/>
        <end position="82"/>
    </location>
</feature>
<dbReference type="InterPro" id="IPR005170">
    <property type="entry name" value="Transptr-assoc_dom"/>
</dbReference>
<evidence type="ECO:0000256" key="4">
    <source>
        <dbReference type="ARBA" id="ARBA00022737"/>
    </source>
</evidence>
<evidence type="ECO:0000256" key="9">
    <source>
        <dbReference type="PROSITE-ProRule" id="PRU01193"/>
    </source>
</evidence>
<dbReference type="SMART" id="SM01091">
    <property type="entry name" value="CorC_HlyC"/>
    <property type="match status" value="1"/>
</dbReference>
<keyword evidence="7 9" id="KW-0472">Membrane</keyword>
<dbReference type="PROSITE" id="PS51846">
    <property type="entry name" value="CNNM"/>
    <property type="match status" value="1"/>
</dbReference>
<dbReference type="Pfam" id="PF01595">
    <property type="entry name" value="CNNM"/>
    <property type="match status" value="1"/>
</dbReference>
<evidence type="ECO:0000256" key="1">
    <source>
        <dbReference type="ARBA" id="ARBA00004141"/>
    </source>
</evidence>
<evidence type="ECO:0000256" key="7">
    <source>
        <dbReference type="ARBA" id="ARBA00023136"/>
    </source>
</evidence>
<dbReference type="SUPFAM" id="SSF56176">
    <property type="entry name" value="FAD-binding/transporter-associated domain-like"/>
    <property type="match status" value="1"/>
</dbReference>
<evidence type="ECO:0000256" key="5">
    <source>
        <dbReference type="ARBA" id="ARBA00022989"/>
    </source>
</evidence>
<dbReference type="Proteomes" id="UP001272515">
    <property type="component" value="Unassembled WGS sequence"/>
</dbReference>
<proteinExistence type="inferred from homology"/>
<dbReference type="CDD" id="cd04590">
    <property type="entry name" value="CBS_pair_CorC_HlyC_assoc"/>
    <property type="match status" value="1"/>
</dbReference>
<keyword evidence="6 8" id="KW-0129">CBS domain</keyword>
<keyword evidence="3 9" id="KW-0812">Transmembrane</keyword>
<dbReference type="InterPro" id="IPR036318">
    <property type="entry name" value="FAD-bd_PCMH-like_sf"/>
</dbReference>
<evidence type="ECO:0000256" key="6">
    <source>
        <dbReference type="ARBA" id="ARBA00023122"/>
    </source>
</evidence>
<feature type="transmembrane region" description="Helical" evidence="10">
    <location>
        <begin position="102"/>
        <end position="126"/>
    </location>
</feature>
<dbReference type="SUPFAM" id="SSF54631">
    <property type="entry name" value="CBS-domain pair"/>
    <property type="match status" value="1"/>
</dbReference>
<name>A0ABU3Z7Q3_9FIRM</name>
<dbReference type="EMBL" id="JAWJZB010000002">
    <property type="protein sequence ID" value="MDV5087711.1"/>
    <property type="molecule type" value="Genomic_DNA"/>
</dbReference>
<dbReference type="Pfam" id="PF03471">
    <property type="entry name" value="CorC_HlyC"/>
    <property type="match status" value="1"/>
</dbReference>
<dbReference type="RefSeq" id="WP_317329536.1">
    <property type="nucleotide sequence ID" value="NZ_JAWJZA010000015.1"/>
</dbReference>
<accession>A0ABU3Z7Q3</accession>
<dbReference type="Gene3D" id="3.30.465.10">
    <property type="match status" value="1"/>
</dbReference>
<feature type="transmembrane region" description="Helical" evidence="10">
    <location>
        <begin position="6"/>
        <end position="30"/>
    </location>
</feature>
<dbReference type="PANTHER" id="PTHR22777">
    <property type="entry name" value="HEMOLYSIN-RELATED"/>
    <property type="match status" value="1"/>
</dbReference>
<protein>
    <submittedName>
        <fullName evidence="13">Hemolysin family protein</fullName>
    </submittedName>
</protein>
<comment type="subcellular location">
    <subcellularLocation>
        <location evidence="1">Membrane</location>
        <topology evidence="1">Multi-pass membrane protein</topology>
    </subcellularLocation>
</comment>
<dbReference type="InterPro" id="IPR000644">
    <property type="entry name" value="CBS_dom"/>
</dbReference>
<dbReference type="InterPro" id="IPR002550">
    <property type="entry name" value="CNNM"/>
</dbReference>
<dbReference type="InterPro" id="IPR016169">
    <property type="entry name" value="FAD-bd_PCMH_sub2"/>
</dbReference>
<evidence type="ECO:0000313" key="13">
    <source>
        <dbReference type="EMBL" id="MDV5087711.1"/>
    </source>
</evidence>
<evidence type="ECO:0000256" key="2">
    <source>
        <dbReference type="ARBA" id="ARBA00006337"/>
    </source>
</evidence>
<feature type="domain" description="CBS" evidence="11">
    <location>
        <begin position="222"/>
        <end position="282"/>
    </location>
</feature>
<dbReference type="PANTHER" id="PTHR22777:SF17">
    <property type="entry name" value="UPF0053 PROTEIN SLL0260"/>
    <property type="match status" value="1"/>
</dbReference>
<sequence length="456" mass="51092">MDSDLTLDFIIIIALIVANGLFSMTELAIVNARKRKLEEMAEDGNERAKKAFELAENPNQMFSTIQIGITLVGILTGLYSGATFSGPLEEVLVSAFPSMATYAASASSFIIVAIITYLSLVIGELVPKRLALNSPESIAVLVAKPIYWLSVSLKPIVVFLGYSTDFLLKILGVKIKEESPVTESEINKMLTDGVALGAYEEEEPIMVENIFHLADMNAADVMTPRTQLKWIDLNGTDEEIMDVLKNANHYRIPVGEDSLDELKGLITVADVLVQHMQQPEDMPMSTIIKNCVKEPLLVPESITLMKLLDLFRNEGVHETVVLDEYGGFSGLVTLHDIMEEIVGLMPSGEEEIQEEENRIIQRTDNSWLVDGLLDVDEFKEFFHINQELPGEEEDFYKTMGGLLNLLFGRIPRETDKVTWEDYTFEIMDMDNTRIDKILVTYVPPVVDETEEAEEKN</sequence>
<keyword evidence="4" id="KW-0677">Repeat</keyword>
<dbReference type="SMART" id="SM00116">
    <property type="entry name" value="CBS"/>
    <property type="match status" value="2"/>
</dbReference>
<organism evidence="13 14">
    <name type="scientific">Veillonella absiana</name>
    <dbReference type="NCBI Taxonomy" id="3079305"/>
    <lineage>
        <taxon>Bacteria</taxon>
        <taxon>Bacillati</taxon>
        <taxon>Bacillota</taxon>
        <taxon>Negativicutes</taxon>
        <taxon>Veillonellales</taxon>
        <taxon>Veillonellaceae</taxon>
        <taxon>Veillonella</taxon>
    </lineage>
</organism>
<evidence type="ECO:0000313" key="14">
    <source>
        <dbReference type="Proteomes" id="UP001272515"/>
    </source>
</evidence>
<comment type="caution">
    <text evidence="13">The sequence shown here is derived from an EMBL/GenBank/DDBJ whole genome shotgun (WGS) entry which is preliminary data.</text>
</comment>
<comment type="similarity">
    <text evidence="2">Belongs to the UPF0053 family.</text>
</comment>
<dbReference type="Gene3D" id="3.10.580.10">
    <property type="entry name" value="CBS-domain"/>
    <property type="match status" value="1"/>
</dbReference>
<evidence type="ECO:0000256" key="3">
    <source>
        <dbReference type="ARBA" id="ARBA00022692"/>
    </source>
</evidence>
<gene>
    <name evidence="13" type="ORF">RVY80_02475</name>
</gene>
<keyword evidence="14" id="KW-1185">Reference proteome</keyword>
<feature type="transmembrane region" description="Helical" evidence="10">
    <location>
        <begin position="138"/>
        <end position="162"/>
    </location>
</feature>
<evidence type="ECO:0000256" key="8">
    <source>
        <dbReference type="PROSITE-ProRule" id="PRU00703"/>
    </source>
</evidence>
<feature type="domain" description="CBS" evidence="11">
    <location>
        <begin position="284"/>
        <end position="351"/>
    </location>
</feature>
<feature type="domain" description="CNNM transmembrane" evidence="12">
    <location>
        <begin position="1"/>
        <end position="206"/>
    </location>
</feature>
<dbReference type="Pfam" id="PF00571">
    <property type="entry name" value="CBS"/>
    <property type="match status" value="1"/>
</dbReference>